<evidence type="ECO:0000256" key="4">
    <source>
        <dbReference type="ARBA" id="ARBA00022556"/>
    </source>
</evidence>
<gene>
    <name evidence="11" type="ORF">MNBD_GAMMA14-1171</name>
</gene>
<evidence type="ECO:0000256" key="6">
    <source>
        <dbReference type="ARBA" id="ARBA00022801"/>
    </source>
</evidence>
<evidence type="ECO:0000256" key="5">
    <source>
        <dbReference type="ARBA" id="ARBA00022723"/>
    </source>
</evidence>
<protein>
    <submittedName>
        <fullName evidence="11">UDP-2,3-diacylglucosamine diphosphatase</fullName>
        <ecNumber evidence="11">3.6.1.54</ecNumber>
    </submittedName>
</protein>
<keyword evidence="2" id="KW-0444">Lipid biosynthesis</keyword>
<dbReference type="InterPro" id="IPR010138">
    <property type="entry name" value="UDP-diacylglucosamine_Hdrlase"/>
</dbReference>
<dbReference type="Pfam" id="PF00149">
    <property type="entry name" value="Metallophos"/>
    <property type="match status" value="1"/>
</dbReference>
<evidence type="ECO:0000256" key="7">
    <source>
        <dbReference type="ARBA" id="ARBA00023098"/>
    </source>
</evidence>
<name>A0A3B0Y6N9_9ZZZZ</name>
<dbReference type="GO" id="GO:0046872">
    <property type="term" value="F:metal ion binding"/>
    <property type="evidence" value="ECO:0007669"/>
    <property type="project" value="UniProtKB-KW"/>
</dbReference>
<evidence type="ECO:0000256" key="1">
    <source>
        <dbReference type="ARBA" id="ARBA00022475"/>
    </source>
</evidence>
<accession>A0A3B0Y6N9</accession>
<reference evidence="11" key="1">
    <citation type="submission" date="2018-06" db="EMBL/GenBank/DDBJ databases">
        <authorList>
            <person name="Zhirakovskaya E."/>
        </authorList>
    </citation>
    <scope>NUCLEOTIDE SEQUENCE</scope>
</reference>
<dbReference type="Gene3D" id="3.60.21.10">
    <property type="match status" value="1"/>
</dbReference>
<evidence type="ECO:0000256" key="9">
    <source>
        <dbReference type="ARBA" id="ARBA00023211"/>
    </source>
</evidence>
<dbReference type="InterPro" id="IPR043461">
    <property type="entry name" value="LpxH-like"/>
</dbReference>
<dbReference type="EC" id="3.6.1.54" evidence="11"/>
<dbReference type="PANTHER" id="PTHR34990:SF1">
    <property type="entry name" value="UDP-2,3-DIACYLGLUCOSAMINE HYDROLASE"/>
    <property type="match status" value="1"/>
</dbReference>
<proteinExistence type="inferred from homology"/>
<evidence type="ECO:0000256" key="8">
    <source>
        <dbReference type="ARBA" id="ARBA00023136"/>
    </source>
</evidence>
<sequence>MATLFISDLHLDPSRPVVINGFVDWLNRQAGSAEALYILGDLFEVWIGDDDTAPLCRQISDALSHCVNAGTPVKLMHGNRDFLIGEQFLQRSGCQLMPDPAVIDLYGHRALLMHGDLLCSDDYDYQEIRRMVRDPAWQQTVLAKPLEERRKIARQMRVESHQSILGKSRDIMDVNPDTVMQFMAQYQTDLLIHGHTHRPDIHHMEHDQHSFTRIVLGDWHEQGSVLHIGADRNPGLEQLTL</sequence>
<keyword evidence="7" id="KW-0443">Lipid metabolism</keyword>
<dbReference type="NCBIfam" id="TIGR01854">
    <property type="entry name" value="lipid_A_lpxH"/>
    <property type="match status" value="1"/>
</dbReference>
<evidence type="ECO:0000313" key="11">
    <source>
        <dbReference type="EMBL" id="VAW76455.1"/>
    </source>
</evidence>
<dbReference type="GO" id="GO:0016020">
    <property type="term" value="C:membrane"/>
    <property type="evidence" value="ECO:0007669"/>
    <property type="project" value="GOC"/>
</dbReference>
<dbReference type="AlphaFoldDB" id="A0A3B0Y6N9"/>
<dbReference type="EMBL" id="UOFM01000177">
    <property type="protein sequence ID" value="VAW76455.1"/>
    <property type="molecule type" value="Genomic_DNA"/>
</dbReference>
<keyword evidence="6 11" id="KW-0378">Hydrolase</keyword>
<dbReference type="CDD" id="cd07398">
    <property type="entry name" value="MPP_YbbF-LpxH"/>
    <property type="match status" value="1"/>
</dbReference>
<keyword evidence="3" id="KW-0997">Cell inner membrane</keyword>
<keyword evidence="1" id="KW-1003">Cell membrane</keyword>
<dbReference type="GO" id="GO:0008758">
    <property type="term" value="F:UDP-2,3-diacylglucosamine hydrolase activity"/>
    <property type="evidence" value="ECO:0007669"/>
    <property type="project" value="TreeGrafter"/>
</dbReference>
<dbReference type="InterPro" id="IPR029052">
    <property type="entry name" value="Metallo-depent_PP-like"/>
</dbReference>
<evidence type="ECO:0000259" key="10">
    <source>
        <dbReference type="Pfam" id="PF00149"/>
    </source>
</evidence>
<dbReference type="InterPro" id="IPR004843">
    <property type="entry name" value="Calcineurin-like_PHP"/>
</dbReference>
<organism evidence="11">
    <name type="scientific">hydrothermal vent metagenome</name>
    <dbReference type="NCBI Taxonomy" id="652676"/>
    <lineage>
        <taxon>unclassified sequences</taxon>
        <taxon>metagenomes</taxon>
        <taxon>ecological metagenomes</taxon>
    </lineage>
</organism>
<evidence type="ECO:0000256" key="3">
    <source>
        <dbReference type="ARBA" id="ARBA00022519"/>
    </source>
</evidence>
<dbReference type="SUPFAM" id="SSF56300">
    <property type="entry name" value="Metallo-dependent phosphatases"/>
    <property type="match status" value="1"/>
</dbReference>
<keyword evidence="4" id="KW-0441">Lipid A biosynthesis</keyword>
<dbReference type="NCBIfam" id="NF003743">
    <property type="entry name" value="PRK05340.1"/>
    <property type="match status" value="1"/>
</dbReference>
<dbReference type="GO" id="GO:0009245">
    <property type="term" value="P:lipid A biosynthetic process"/>
    <property type="evidence" value="ECO:0007669"/>
    <property type="project" value="UniProtKB-KW"/>
</dbReference>
<evidence type="ECO:0000256" key="2">
    <source>
        <dbReference type="ARBA" id="ARBA00022516"/>
    </source>
</evidence>
<keyword evidence="8" id="KW-0472">Membrane</keyword>
<keyword evidence="9" id="KW-0464">Manganese</keyword>
<feature type="domain" description="Calcineurin-like phosphoesterase" evidence="10">
    <location>
        <begin position="2"/>
        <end position="199"/>
    </location>
</feature>
<dbReference type="GO" id="GO:0005737">
    <property type="term" value="C:cytoplasm"/>
    <property type="evidence" value="ECO:0007669"/>
    <property type="project" value="InterPro"/>
</dbReference>
<keyword evidence="5" id="KW-0479">Metal-binding</keyword>
<dbReference type="HAMAP" id="MF_00575">
    <property type="entry name" value="LpxH"/>
    <property type="match status" value="1"/>
</dbReference>
<dbReference type="PANTHER" id="PTHR34990">
    <property type="entry name" value="UDP-2,3-DIACYLGLUCOSAMINE HYDROLASE-RELATED"/>
    <property type="match status" value="1"/>
</dbReference>